<dbReference type="AlphaFoldDB" id="A0A1R2CWL9"/>
<dbReference type="Proteomes" id="UP000187209">
    <property type="component" value="Unassembled WGS sequence"/>
</dbReference>
<name>A0A1R2CWL9_9CILI</name>
<organism evidence="1 2">
    <name type="scientific">Stentor coeruleus</name>
    <dbReference type="NCBI Taxonomy" id="5963"/>
    <lineage>
        <taxon>Eukaryota</taxon>
        <taxon>Sar</taxon>
        <taxon>Alveolata</taxon>
        <taxon>Ciliophora</taxon>
        <taxon>Postciliodesmatophora</taxon>
        <taxon>Heterotrichea</taxon>
        <taxon>Heterotrichida</taxon>
        <taxon>Stentoridae</taxon>
        <taxon>Stentor</taxon>
    </lineage>
</organism>
<dbReference type="EMBL" id="MPUH01000043">
    <property type="protein sequence ID" value="OMJ93395.1"/>
    <property type="molecule type" value="Genomic_DNA"/>
</dbReference>
<reference evidence="1 2" key="1">
    <citation type="submission" date="2016-11" db="EMBL/GenBank/DDBJ databases">
        <title>The macronuclear genome of Stentor coeruleus: a giant cell with tiny introns.</title>
        <authorList>
            <person name="Slabodnick M."/>
            <person name="Ruby J.G."/>
            <person name="Reiff S.B."/>
            <person name="Swart E.C."/>
            <person name="Gosai S."/>
            <person name="Prabakaran S."/>
            <person name="Witkowska E."/>
            <person name="Larue G.E."/>
            <person name="Fisher S."/>
            <person name="Freeman R.M."/>
            <person name="Gunawardena J."/>
            <person name="Chu W."/>
            <person name="Stover N.A."/>
            <person name="Gregory B.D."/>
            <person name="Nowacki M."/>
            <person name="Derisi J."/>
            <person name="Roy S.W."/>
            <person name="Marshall W.F."/>
            <person name="Sood P."/>
        </authorList>
    </citation>
    <scope>NUCLEOTIDE SEQUENCE [LARGE SCALE GENOMIC DNA]</scope>
    <source>
        <strain evidence="1">WM001</strain>
    </source>
</reference>
<evidence type="ECO:0000313" key="1">
    <source>
        <dbReference type="EMBL" id="OMJ93395.1"/>
    </source>
</evidence>
<dbReference type="OrthoDB" id="422005at2759"/>
<proteinExistence type="predicted"/>
<keyword evidence="2" id="KW-1185">Reference proteome</keyword>
<gene>
    <name evidence="1" type="ORF">SteCoe_3637</name>
</gene>
<evidence type="ECO:0000313" key="2">
    <source>
        <dbReference type="Proteomes" id="UP000187209"/>
    </source>
</evidence>
<sequence>MSNLPNTVSHSAPKICAFCSKSKLKNIKITVSQGCSPSSYAISNIPLEVSALKQENIFFDKSYSILDLQMLGEDSPVDSYDFINHEKTLKKSKSASEDLDLYSFPVQNSESRKTKTIFFNYPVSIDEIDEDDKISTPSLSDIIPNDFPCIKLQDPPKNRHRRRKERCTFNNETLSEQRIKGVLKNYKLKRRYGFIKTENSTIFLCEDDLILSGVHLKKFKDSVSRKIPIYLEFNLKTILENGKEVQRAANIQINFGNDSSVSNI</sequence>
<accession>A0A1R2CWL9</accession>
<protein>
    <submittedName>
        <fullName evidence="1">Uncharacterized protein</fullName>
    </submittedName>
</protein>
<comment type="caution">
    <text evidence="1">The sequence shown here is derived from an EMBL/GenBank/DDBJ whole genome shotgun (WGS) entry which is preliminary data.</text>
</comment>